<name>A0ACB7RSR0_HYAAI</name>
<evidence type="ECO:0000313" key="1">
    <source>
        <dbReference type="EMBL" id="KAH6924741.1"/>
    </source>
</evidence>
<organism evidence="1 2">
    <name type="scientific">Hyalomma asiaticum</name>
    <name type="common">Tick</name>
    <dbReference type="NCBI Taxonomy" id="266040"/>
    <lineage>
        <taxon>Eukaryota</taxon>
        <taxon>Metazoa</taxon>
        <taxon>Ecdysozoa</taxon>
        <taxon>Arthropoda</taxon>
        <taxon>Chelicerata</taxon>
        <taxon>Arachnida</taxon>
        <taxon>Acari</taxon>
        <taxon>Parasitiformes</taxon>
        <taxon>Ixodida</taxon>
        <taxon>Ixodoidea</taxon>
        <taxon>Ixodidae</taxon>
        <taxon>Hyalomminae</taxon>
        <taxon>Hyalomma</taxon>
    </lineage>
</organism>
<comment type="caution">
    <text evidence="1">The sequence shown here is derived from an EMBL/GenBank/DDBJ whole genome shotgun (WGS) entry which is preliminary data.</text>
</comment>
<gene>
    <name evidence="1" type="ORF">HPB50_023776</name>
</gene>
<reference evidence="1" key="1">
    <citation type="submission" date="2020-05" db="EMBL/GenBank/DDBJ databases">
        <title>Large-scale comparative analyses of tick genomes elucidate their genetic diversity and vector capacities.</title>
        <authorList>
            <person name="Jia N."/>
            <person name="Wang J."/>
            <person name="Shi W."/>
            <person name="Du L."/>
            <person name="Sun Y."/>
            <person name="Zhan W."/>
            <person name="Jiang J."/>
            <person name="Wang Q."/>
            <person name="Zhang B."/>
            <person name="Ji P."/>
            <person name="Sakyi L.B."/>
            <person name="Cui X."/>
            <person name="Yuan T."/>
            <person name="Jiang B."/>
            <person name="Yang W."/>
            <person name="Lam T.T.-Y."/>
            <person name="Chang Q."/>
            <person name="Ding S."/>
            <person name="Wang X."/>
            <person name="Zhu J."/>
            <person name="Ruan X."/>
            <person name="Zhao L."/>
            <person name="Wei J."/>
            <person name="Que T."/>
            <person name="Du C."/>
            <person name="Cheng J."/>
            <person name="Dai P."/>
            <person name="Han X."/>
            <person name="Huang E."/>
            <person name="Gao Y."/>
            <person name="Liu J."/>
            <person name="Shao H."/>
            <person name="Ye R."/>
            <person name="Li L."/>
            <person name="Wei W."/>
            <person name="Wang X."/>
            <person name="Wang C."/>
            <person name="Yang T."/>
            <person name="Huo Q."/>
            <person name="Li W."/>
            <person name="Guo W."/>
            <person name="Chen H."/>
            <person name="Zhou L."/>
            <person name="Ni X."/>
            <person name="Tian J."/>
            <person name="Zhou Y."/>
            <person name="Sheng Y."/>
            <person name="Liu T."/>
            <person name="Pan Y."/>
            <person name="Xia L."/>
            <person name="Li J."/>
            <person name="Zhao F."/>
            <person name="Cao W."/>
        </authorList>
    </citation>
    <scope>NUCLEOTIDE SEQUENCE</scope>
    <source>
        <strain evidence="1">Hyas-2018</strain>
    </source>
</reference>
<proteinExistence type="predicted"/>
<keyword evidence="2" id="KW-1185">Reference proteome</keyword>
<dbReference type="EMBL" id="CM023488">
    <property type="protein sequence ID" value="KAH6924741.1"/>
    <property type="molecule type" value="Genomic_DNA"/>
</dbReference>
<protein>
    <submittedName>
        <fullName evidence="1">Uncharacterized protein</fullName>
    </submittedName>
</protein>
<evidence type="ECO:0000313" key="2">
    <source>
        <dbReference type="Proteomes" id="UP000821845"/>
    </source>
</evidence>
<dbReference type="Proteomes" id="UP000821845">
    <property type="component" value="Chromosome 8"/>
</dbReference>
<accession>A0ACB7RSR0</accession>
<sequence>MKERPLATSVNGDPRSSYDEGKATPEFSLGGPIPAVASLSDPHRPSKRSGPHAVENVAHEYACSCRRRRTLMARRRGVFGPLALGTALASAVLAAALSLPPASMALTLAPDPESGTEPGDIVGPTPHRPRYLGPCNRVPPGVVTDRSPGYNNFSIVISGNPKKYVPGEAYTGAQVEKPRNQIR</sequence>